<dbReference type="PRINTS" id="PR00455">
    <property type="entry name" value="HTHTETR"/>
</dbReference>
<dbReference type="InterPro" id="IPR050109">
    <property type="entry name" value="HTH-type_TetR-like_transc_reg"/>
</dbReference>
<dbReference type="PANTHER" id="PTHR30055:SF234">
    <property type="entry name" value="HTH-TYPE TRANSCRIPTIONAL REGULATOR BETI"/>
    <property type="match status" value="1"/>
</dbReference>
<dbReference type="EMBL" id="CAEZXS010000019">
    <property type="protein sequence ID" value="CAB4688935.1"/>
    <property type="molecule type" value="Genomic_DNA"/>
</dbReference>
<evidence type="ECO:0000313" key="6">
    <source>
        <dbReference type="EMBL" id="CAB4972835.1"/>
    </source>
</evidence>
<evidence type="ECO:0000259" key="4">
    <source>
        <dbReference type="PROSITE" id="PS50977"/>
    </source>
</evidence>
<dbReference type="GO" id="GO:0000976">
    <property type="term" value="F:transcription cis-regulatory region binding"/>
    <property type="evidence" value="ECO:0007669"/>
    <property type="project" value="TreeGrafter"/>
</dbReference>
<organism evidence="5">
    <name type="scientific">freshwater metagenome</name>
    <dbReference type="NCBI Taxonomy" id="449393"/>
    <lineage>
        <taxon>unclassified sequences</taxon>
        <taxon>metagenomes</taxon>
        <taxon>ecological metagenomes</taxon>
    </lineage>
</organism>
<dbReference type="InterPro" id="IPR001647">
    <property type="entry name" value="HTH_TetR"/>
</dbReference>
<name>A0A6J6NW30_9ZZZZ</name>
<proteinExistence type="predicted"/>
<reference evidence="5" key="1">
    <citation type="submission" date="2020-05" db="EMBL/GenBank/DDBJ databases">
        <authorList>
            <person name="Chiriac C."/>
            <person name="Salcher M."/>
            <person name="Ghai R."/>
            <person name="Kavagutti S V."/>
        </authorList>
    </citation>
    <scope>NUCLEOTIDE SEQUENCE</scope>
</reference>
<evidence type="ECO:0000256" key="2">
    <source>
        <dbReference type="ARBA" id="ARBA00023125"/>
    </source>
</evidence>
<dbReference type="SUPFAM" id="SSF46689">
    <property type="entry name" value="Homeodomain-like"/>
    <property type="match status" value="1"/>
</dbReference>
<keyword evidence="2" id="KW-0238">DNA-binding</keyword>
<feature type="domain" description="HTH tetR-type" evidence="4">
    <location>
        <begin position="1"/>
        <end position="61"/>
    </location>
</feature>
<dbReference type="EMBL" id="CAFBOG010000034">
    <property type="protein sequence ID" value="CAB4972835.1"/>
    <property type="molecule type" value="Genomic_DNA"/>
</dbReference>
<dbReference type="PROSITE" id="PS50977">
    <property type="entry name" value="HTH_TETR_2"/>
    <property type="match status" value="1"/>
</dbReference>
<protein>
    <submittedName>
        <fullName evidence="5">Unannotated protein</fullName>
    </submittedName>
</protein>
<keyword evidence="1" id="KW-0805">Transcription regulation</keyword>
<evidence type="ECO:0000256" key="1">
    <source>
        <dbReference type="ARBA" id="ARBA00023015"/>
    </source>
</evidence>
<dbReference type="AlphaFoldDB" id="A0A6J6NW30"/>
<dbReference type="InterPro" id="IPR023772">
    <property type="entry name" value="DNA-bd_HTH_TetR-type_CS"/>
</dbReference>
<gene>
    <name evidence="5" type="ORF">UFOPK2582_00283</name>
    <name evidence="6" type="ORF">UFOPK3914_00546</name>
    <name evidence="7" type="ORF">UFOPK4173_01141</name>
</gene>
<evidence type="ECO:0000313" key="7">
    <source>
        <dbReference type="EMBL" id="CAB5035675.1"/>
    </source>
</evidence>
<dbReference type="PANTHER" id="PTHR30055">
    <property type="entry name" value="HTH-TYPE TRANSCRIPTIONAL REGULATOR RUTR"/>
    <property type="match status" value="1"/>
</dbReference>
<evidence type="ECO:0000256" key="3">
    <source>
        <dbReference type="ARBA" id="ARBA00023163"/>
    </source>
</evidence>
<dbReference type="Gene3D" id="1.10.357.10">
    <property type="entry name" value="Tetracycline Repressor, domain 2"/>
    <property type="match status" value="1"/>
</dbReference>
<evidence type="ECO:0000313" key="5">
    <source>
        <dbReference type="EMBL" id="CAB4688935.1"/>
    </source>
</evidence>
<accession>A0A6J6NW30</accession>
<sequence>MNQRERILDEALRLMSAEGSAAMSMRQLAQACGVQVAAIYHYFPSKDALLQSVFEERRYDTRLASQVQVAGLEAEADVPERLRAVFNLFWSGALEEEDVLRLLLGEGLRNQAVALPTGSAMLELFRTGVLSLLEQYVPEIQDTETVSEVFVAQIFAGFIQHIFQPDLDTDLIASRAAEVLVRSVL</sequence>
<dbReference type="EMBL" id="CAFBPW010000128">
    <property type="protein sequence ID" value="CAB5035675.1"/>
    <property type="molecule type" value="Genomic_DNA"/>
</dbReference>
<keyword evidence="3" id="KW-0804">Transcription</keyword>
<dbReference type="PROSITE" id="PS01081">
    <property type="entry name" value="HTH_TETR_1"/>
    <property type="match status" value="1"/>
</dbReference>
<dbReference type="GO" id="GO:0003700">
    <property type="term" value="F:DNA-binding transcription factor activity"/>
    <property type="evidence" value="ECO:0007669"/>
    <property type="project" value="TreeGrafter"/>
</dbReference>
<dbReference type="InterPro" id="IPR009057">
    <property type="entry name" value="Homeodomain-like_sf"/>
</dbReference>
<dbReference type="Pfam" id="PF00440">
    <property type="entry name" value="TetR_N"/>
    <property type="match status" value="1"/>
</dbReference>